<keyword evidence="6" id="KW-0539">Nucleus</keyword>
<keyword evidence="4" id="KW-0238">DNA-binding</keyword>
<evidence type="ECO:0000256" key="6">
    <source>
        <dbReference type="ARBA" id="ARBA00023242"/>
    </source>
</evidence>
<protein>
    <recommendedName>
        <fullName evidence="8">AXH domain-containing protein</fullName>
    </recommendedName>
</protein>
<dbReference type="PANTHER" id="PTHR13392">
    <property type="entry name" value="ATAXIN 1"/>
    <property type="match status" value="1"/>
</dbReference>
<dbReference type="GO" id="GO:0000122">
    <property type="term" value="P:negative regulation of transcription by RNA polymerase II"/>
    <property type="evidence" value="ECO:0007669"/>
    <property type="project" value="TreeGrafter"/>
</dbReference>
<dbReference type="InterPro" id="IPR036096">
    <property type="entry name" value="Ataxin_AXH_dom_sf"/>
</dbReference>
<feature type="region of interest" description="Disordered" evidence="7">
    <location>
        <begin position="427"/>
        <end position="478"/>
    </location>
</feature>
<keyword evidence="5" id="KW-0804">Transcription</keyword>
<dbReference type="InterPro" id="IPR003652">
    <property type="entry name" value="Ataxin_AXH_dom"/>
</dbReference>
<dbReference type="Proteomes" id="UP001239994">
    <property type="component" value="Unassembled WGS sequence"/>
</dbReference>
<evidence type="ECO:0000256" key="5">
    <source>
        <dbReference type="ARBA" id="ARBA00023163"/>
    </source>
</evidence>
<evidence type="ECO:0000256" key="7">
    <source>
        <dbReference type="SAM" id="MobiDB-lite"/>
    </source>
</evidence>
<evidence type="ECO:0000313" key="10">
    <source>
        <dbReference type="Proteomes" id="UP001239994"/>
    </source>
</evidence>
<dbReference type="GO" id="GO:0003677">
    <property type="term" value="F:DNA binding"/>
    <property type="evidence" value="ECO:0007669"/>
    <property type="project" value="UniProtKB-KW"/>
</dbReference>
<dbReference type="PANTHER" id="PTHR13392:SF14">
    <property type="entry name" value="ATAXIN-1-LIKE"/>
    <property type="match status" value="1"/>
</dbReference>
<accession>A0AAD9E0J1</accession>
<evidence type="ECO:0000256" key="4">
    <source>
        <dbReference type="ARBA" id="ARBA00023125"/>
    </source>
</evidence>
<feature type="compositionally biased region" description="Basic and acidic residues" evidence="7">
    <location>
        <begin position="450"/>
        <end position="460"/>
    </location>
</feature>
<evidence type="ECO:0000256" key="1">
    <source>
        <dbReference type="ARBA" id="ARBA00004123"/>
    </source>
</evidence>
<evidence type="ECO:0000256" key="2">
    <source>
        <dbReference type="ARBA" id="ARBA00022491"/>
    </source>
</evidence>
<evidence type="ECO:0000313" key="9">
    <source>
        <dbReference type="EMBL" id="KAK1799923.1"/>
    </source>
</evidence>
<feature type="domain" description="AXH" evidence="8">
    <location>
        <begin position="301"/>
        <end position="433"/>
    </location>
</feature>
<evidence type="ECO:0000259" key="8">
    <source>
        <dbReference type="PROSITE" id="PS51148"/>
    </source>
</evidence>
<feature type="compositionally biased region" description="Basic and acidic residues" evidence="7">
    <location>
        <begin position="272"/>
        <end position="286"/>
    </location>
</feature>
<comment type="caution">
    <text evidence="9">The sequence shown here is derived from an EMBL/GenBank/DDBJ whole genome shotgun (WGS) entry which is preliminary data.</text>
</comment>
<dbReference type="GO" id="GO:0003723">
    <property type="term" value="F:RNA binding"/>
    <property type="evidence" value="ECO:0007669"/>
    <property type="project" value="InterPro"/>
</dbReference>
<keyword evidence="3" id="KW-0805">Transcription regulation</keyword>
<feature type="region of interest" description="Disordered" evidence="7">
    <location>
        <begin position="254"/>
        <end position="300"/>
    </location>
</feature>
<sequence>MATNGLKGSPSTPETLPPKKRNPRESQCSASAEPVFKTPSPFWKQNGLKAPRRPREPVPISLLGLHSADSYHPLWPEVTSDPNPVLTRTLGNVAFPTWGQNLVSCEHRAMWSDPDKSDPVTRSFCWGASHWNCLGTETRDASVTSLQSLHGQYGPPVVKPVPQSLASHYTRGVLNRDATREGETRLHFEEESGSTAQWQEKLYIQQALHDWRARKDYSVNQGPLPHAEPGTEFLRHKYYSEFRDSPQEKVVKTEDLQHQELSGAYPSFPSTERSETRSDAHTRDELPLMAVSENAESRRQLEPAASSTLLSCFAEGSLIELAGGKLKRVEDLKMEDFEYCTELCPELSLRRFTVQKIIGSHTPGLICLEVELEDGFSSKMSLEVCEEYPLFACARGWASCRPERTARLCSLRCHQLRPGDLCLALTPTPTPAAPPAAPPAQAETGDEQENGTKRPVERATLRTARKRHSSAPALRNVF</sequence>
<dbReference type="EMBL" id="JAROKS010000011">
    <property type="protein sequence ID" value="KAK1799923.1"/>
    <property type="molecule type" value="Genomic_DNA"/>
</dbReference>
<dbReference type="SUPFAM" id="SSF102031">
    <property type="entry name" value="AXH domain"/>
    <property type="match status" value="1"/>
</dbReference>
<dbReference type="AlphaFoldDB" id="A0AAD9E0J1"/>
<comment type="subcellular location">
    <subcellularLocation>
        <location evidence="1">Nucleus</location>
    </subcellularLocation>
</comment>
<dbReference type="GO" id="GO:0005634">
    <property type="term" value="C:nucleus"/>
    <property type="evidence" value="ECO:0007669"/>
    <property type="project" value="UniProtKB-SubCell"/>
</dbReference>
<feature type="region of interest" description="Disordered" evidence="7">
    <location>
        <begin position="1"/>
        <end position="55"/>
    </location>
</feature>
<dbReference type="GO" id="GO:0007399">
    <property type="term" value="P:nervous system development"/>
    <property type="evidence" value="ECO:0007669"/>
    <property type="project" value="TreeGrafter"/>
</dbReference>
<dbReference type="Pfam" id="PF08517">
    <property type="entry name" value="AXH"/>
    <property type="match status" value="1"/>
</dbReference>
<feature type="compositionally biased region" description="Pro residues" evidence="7">
    <location>
        <begin position="428"/>
        <end position="438"/>
    </location>
</feature>
<organism evidence="9 10">
    <name type="scientific">Electrophorus voltai</name>
    <dbReference type="NCBI Taxonomy" id="2609070"/>
    <lineage>
        <taxon>Eukaryota</taxon>
        <taxon>Metazoa</taxon>
        <taxon>Chordata</taxon>
        <taxon>Craniata</taxon>
        <taxon>Vertebrata</taxon>
        <taxon>Euteleostomi</taxon>
        <taxon>Actinopterygii</taxon>
        <taxon>Neopterygii</taxon>
        <taxon>Teleostei</taxon>
        <taxon>Ostariophysi</taxon>
        <taxon>Gymnotiformes</taxon>
        <taxon>Gymnotoidei</taxon>
        <taxon>Gymnotidae</taxon>
        <taxon>Electrophorus</taxon>
    </lineage>
</organism>
<dbReference type="PROSITE" id="PS51148">
    <property type="entry name" value="AXH"/>
    <property type="match status" value="1"/>
</dbReference>
<dbReference type="InterPro" id="IPR043404">
    <property type="entry name" value="ATAXIN1-like"/>
</dbReference>
<name>A0AAD9E0J1_9TELE</name>
<keyword evidence="2" id="KW-0678">Repressor</keyword>
<reference evidence="9" key="1">
    <citation type="submission" date="2023-03" db="EMBL/GenBank/DDBJ databases">
        <title>Electrophorus voltai genome.</title>
        <authorList>
            <person name="Bian C."/>
        </authorList>
    </citation>
    <scope>NUCLEOTIDE SEQUENCE</scope>
    <source>
        <strain evidence="9">CB-2022</strain>
        <tissue evidence="9">Muscle</tissue>
    </source>
</reference>
<evidence type="ECO:0000256" key="3">
    <source>
        <dbReference type="ARBA" id="ARBA00023015"/>
    </source>
</evidence>
<dbReference type="SMART" id="SM00536">
    <property type="entry name" value="AXH"/>
    <property type="match status" value="1"/>
</dbReference>
<gene>
    <name evidence="9" type="ORF">P4O66_006438</name>
</gene>
<proteinExistence type="predicted"/>
<keyword evidence="10" id="KW-1185">Reference proteome</keyword>